<dbReference type="Pfam" id="PF13085">
    <property type="entry name" value="Fer2_3"/>
    <property type="match status" value="1"/>
</dbReference>
<evidence type="ECO:0000256" key="2">
    <source>
        <dbReference type="ARBA" id="ARBA00001966"/>
    </source>
</evidence>
<dbReference type="GO" id="GO:0051539">
    <property type="term" value="F:4 iron, 4 sulfur cluster binding"/>
    <property type="evidence" value="ECO:0007669"/>
    <property type="project" value="UniProtKB-KW"/>
</dbReference>
<dbReference type="EC" id="1.3.5.1" evidence="6"/>
<dbReference type="GO" id="GO:0008177">
    <property type="term" value="F:succinate dehydrogenase (quinone) activity"/>
    <property type="evidence" value="ECO:0007669"/>
    <property type="project" value="UniProtKB-EC"/>
</dbReference>
<evidence type="ECO:0000256" key="19">
    <source>
        <dbReference type="ARBA" id="ARBA00033304"/>
    </source>
</evidence>
<evidence type="ECO:0000256" key="12">
    <source>
        <dbReference type="ARBA" id="ARBA00022792"/>
    </source>
</evidence>
<dbReference type="GO" id="GO:0022904">
    <property type="term" value="P:respiratory electron transport chain"/>
    <property type="evidence" value="ECO:0007669"/>
    <property type="project" value="TreeGrafter"/>
</dbReference>
<dbReference type="NCBIfam" id="TIGR00384">
    <property type="entry name" value="dhsB"/>
    <property type="match status" value="1"/>
</dbReference>
<comment type="similarity">
    <text evidence="5">Belongs to the succinate dehydrogenase/fumarate reductase iron-sulfur protein family.</text>
</comment>
<dbReference type="EMBL" id="KU145004">
    <property type="protein sequence ID" value="ANP26199.1"/>
    <property type="molecule type" value="Genomic_DNA"/>
</dbReference>
<dbReference type="AlphaFoldDB" id="A0A1B0ZER5"/>
<accession>A0A1B0ZER5</accession>
<evidence type="ECO:0000256" key="1">
    <source>
        <dbReference type="ARBA" id="ARBA00001927"/>
    </source>
</evidence>
<evidence type="ECO:0000256" key="22">
    <source>
        <dbReference type="ARBA" id="ARBA00070619"/>
    </source>
</evidence>
<dbReference type="InterPro" id="IPR012675">
    <property type="entry name" value="Beta-grasp_dom_sf"/>
</dbReference>
<dbReference type="UniPathway" id="UPA00223">
    <property type="reaction ID" value="UER01006"/>
</dbReference>
<dbReference type="GO" id="GO:0005743">
    <property type="term" value="C:mitochondrial inner membrane"/>
    <property type="evidence" value="ECO:0007669"/>
    <property type="project" value="UniProtKB-SubCell"/>
</dbReference>
<dbReference type="InterPro" id="IPR017900">
    <property type="entry name" value="4Fe4S_Fe_S_CS"/>
</dbReference>
<evidence type="ECO:0000256" key="5">
    <source>
        <dbReference type="ARBA" id="ARBA00009433"/>
    </source>
</evidence>
<evidence type="ECO:0000256" key="13">
    <source>
        <dbReference type="ARBA" id="ARBA00022982"/>
    </source>
</evidence>
<evidence type="ECO:0000256" key="11">
    <source>
        <dbReference type="ARBA" id="ARBA00022723"/>
    </source>
</evidence>
<keyword evidence="18" id="KW-0003">3Fe-4S</keyword>
<dbReference type="GO" id="GO:0009055">
    <property type="term" value="F:electron transfer activity"/>
    <property type="evidence" value="ECO:0007669"/>
    <property type="project" value="InterPro"/>
</dbReference>
<dbReference type="SUPFAM" id="SSF46548">
    <property type="entry name" value="alpha-helical ferredoxin"/>
    <property type="match status" value="1"/>
</dbReference>
<keyword evidence="17 24" id="KW-0496">Mitochondrion</keyword>
<comment type="catalytic activity">
    <reaction evidence="21">
        <text>a quinone + succinate = fumarate + a quinol</text>
        <dbReference type="Rhea" id="RHEA:40523"/>
        <dbReference type="ChEBI" id="CHEBI:24646"/>
        <dbReference type="ChEBI" id="CHEBI:29806"/>
        <dbReference type="ChEBI" id="CHEBI:30031"/>
        <dbReference type="ChEBI" id="CHEBI:132124"/>
        <dbReference type="EC" id="1.3.5.1"/>
    </reaction>
</comment>
<evidence type="ECO:0000256" key="21">
    <source>
        <dbReference type="ARBA" id="ARBA00049220"/>
    </source>
</evidence>
<evidence type="ECO:0000256" key="10">
    <source>
        <dbReference type="ARBA" id="ARBA00022714"/>
    </source>
</evidence>
<comment type="cofactor">
    <cofactor evidence="2">
        <name>[4Fe-4S] cluster</name>
        <dbReference type="ChEBI" id="CHEBI:49883"/>
    </cofactor>
</comment>
<evidence type="ECO:0000256" key="4">
    <source>
        <dbReference type="ARBA" id="ARBA00004788"/>
    </source>
</evidence>
<evidence type="ECO:0000313" key="24">
    <source>
        <dbReference type="EMBL" id="ANP26199.1"/>
    </source>
</evidence>
<dbReference type="GO" id="GO:0051537">
    <property type="term" value="F:2 iron, 2 sulfur cluster binding"/>
    <property type="evidence" value="ECO:0007669"/>
    <property type="project" value="UniProtKB-KW"/>
</dbReference>
<gene>
    <name evidence="24" type="primary">sdh2</name>
</gene>
<evidence type="ECO:0000256" key="18">
    <source>
        <dbReference type="ARBA" id="ARBA00023291"/>
    </source>
</evidence>
<dbReference type="NCBIfam" id="NF004616">
    <property type="entry name" value="PRK05950.1"/>
    <property type="match status" value="1"/>
</dbReference>
<dbReference type="PROSITE" id="PS51379">
    <property type="entry name" value="4FE4S_FER_2"/>
    <property type="match status" value="1"/>
</dbReference>
<keyword evidence="11" id="KW-0479">Metal-binding</keyword>
<feature type="domain" description="4Fe-4S ferredoxin-type" evidence="23">
    <location>
        <begin position="154"/>
        <end position="184"/>
    </location>
</feature>
<evidence type="ECO:0000259" key="23">
    <source>
        <dbReference type="PROSITE" id="PS51379"/>
    </source>
</evidence>
<evidence type="ECO:0000256" key="17">
    <source>
        <dbReference type="ARBA" id="ARBA00023128"/>
    </source>
</evidence>
<dbReference type="PANTHER" id="PTHR11921:SF29">
    <property type="entry name" value="SUCCINATE DEHYDROGENASE [UBIQUINONE] IRON-SULFUR SUBUNIT, MITOCHONDRIAL"/>
    <property type="match status" value="1"/>
</dbReference>
<dbReference type="Pfam" id="PF13534">
    <property type="entry name" value="Fer4_17"/>
    <property type="match status" value="1"/>
</dbReference>
<dbReference type="InterPro" id="IPR006058">
    <property type="entry name" value="2Fe2S_fd_BS"/>
</dbReference>
<dbReference type="PANTHER" id="PTHR11921">
    <property type="entry name" value="SUCCINATE DEHYDROGENASE IRON-SULFUR PROTEIN"/>
    <property type="match status" value="1"/>
</dbReference>
<dbReference type="InterPro" id="IPR050573">
    <property type="entry name" value="SDH/FRD_Iron-Sulfur"/>
</dbReference>
<comment type="pathway">
    <text evidence="4">Carbohydrate metabolism; tricarboxylic acid cycle; fumarate from succinate (eukaryal route): step 1/1.</text>
</comment>
<dbReference type="SUPFAM" id="SSF54292">
    <property type="entry name" value="2Fe-2S ferredoxin-like"/>
    <property type="match status" value="1"/>
</dbReference>
<keyword evidence="13" id="KW-0249">Electron transport</keyword>
<organism evidence="24">
    <name type="scientific">Campylaephora sungminbooi</name>
    <dbReference type="NCBI Taxonomy" id="1896769"/>
    <lineage>
        <taxon>Eukaryota</taxon>
        <taxon>Rhodophyta</taxon>
        <taxon>Florideophyceae</taxon>
        <taxon>Rhodymeniophycidae</taxon>
        <taxon>Ceramiales</taxon>
        <taxon>Ceramiaceae</taxon>
        <taxon>Campylaephora</taxon>
    </lineage>
</organism>
<dbReference type="InterPro" id="IPR025192">
    <property type="entry name" value="Succ_DH/fum_Rdtase_N"/>
</dbReference>
<dbReference type="GO" id="GO:0046872">
    <property type="term" value="F:metal ion binding"/>
    <property type="evidence" value="ECO:0007669"/>
    <property type="project" value="UniProtKB-KW"/>
</dbReference>
<dbReference type="Gene3D" id="1.10.1060.10">
    <property type="entry name" value="Alpha-helical ferredoxin"/>
    <property type="match status" value="1"/>
</dbReference>
<dbReference type="PROSITE" id="PS00198">
    <property type="entry name" value="4FE4S_FER_1"/>
    <property type="match status" value="1"/>
</dbReference>
<keyword evidence="15" id="KW-0408">Iron</keyword>
<dbReference type="PROSITE" id="PS00197">
    <property type="entry name" value="2FE2S_FER_1"/>
    <property type="match status" value="1"/>
</dbReference>
<keyword evidence="8" id="KW-0004">4Fe-4S</keyword>
<name>A0A1B0ZER5_9FLOR</name>
<dbReference type="InterPro" id="IPR017896">
    <property type="entry name" value="4Fe4S_Fe-S-bd"/>
</dbReference>
<keyword evidence="16" id="KW-0411">Iron-sulfur</keyword>
<evidence type="ECO:0000256" key="7">
    <source>
        <dbReference type="ARBA" id="ARBA00022448"/>
    </source>
</evidence>
<evidence type="ECO:0000256" key="9">
    <source>
        <dbReference type="ARBA" id="ARBA00022532"/>
    </source>
</evidence>
<proteinExistence type="inferred from homology"/>
<keyword evidence="9" id="KW-0816">Tricarboxylic acid cycle</keyword>
<dbReference type="EMBL" id="KU145005">
    <property type="protein sequence ID" value="ANP26220.1"/>
    <property type="molecule type" value="Genomic_DNA"/>
</dbReference>
<evidence type="ECO:0000256" key="6">
    <source>
        <dbReference type="ARBA" id="ARBA00012792"/>
    </source>
</evidence>
<dbReference type="InterPro" id="IPR004489">
    <property type="entry name" value="Succ_DH/fum_Rdtase_Fe-S"/>
</dbReference>
<sequence length="256" mass="29599">MILNTHSLNKISFQLKKNQKIKFIRVYRWNPYLQIKPYFSVYPVNLKKCGSMVLDLLIFIKNYHDSTLAFRRSCREGICGSCAMNISGRNSLACLTNYLKNPSFLTIYPLPHMKLIKDLVPDLSNFYHQYSLIKPWLITRPENLIKENLQSKTDRLVLNGLYECVLCACCSASCPSYWWNANKYLGPSILLQAFRWISDSRDSNELNRLKFLNNKTRVFSCHSILNCTAACPKHLNPAKSISQIKNQLKYLVGGKN</sequence>
<dbReference type="GO" id="GO:0006099">
    <property type="term" value="P:tricarboxylic acid cycle"/>
    <property type="evidence" value="ECO:0007669"/>
    <property type="project" value="UniProtKB-UniPathway"/>
</dbReference>
<evidence type="ECO:0000256" key="15">
    <source>
        <dbReference type="ARBA" id="ARBA00023004"/>
    </source>
</evidence>
<dbReference type="Gene3D" id="3.10.20.30">
    <property type="match status" value="1"/>
</dbReference>
<comment type="cofactor">
    <cofactor evidence="20">
        <name>[2Fe-2S] cluster</name>
        <dbReference type="ChEBI" id="CHEBI:190135"/>
    </cofactor>
</comment>
<protein>
    <recommendedName>
        <fullName evidence="22">Succinate dehydrogenase [ubiquinone] iron-sulfur subunit</fullName>
        <ecNumber evidence="6">1.3.5.1</ecNumber>
    </recommendedName>
    <alternativeName>
        <fullName evidence="19">Iron-sulfur subunit of complex II</fullName>
    </alternativeName>
</protein>
<evidence type="ECO:0000256" key="20">
    <source>
        <dbReference type="ARBA" id="ARBA00034078"/>
    </source>
</evidence>
<evidence type="ECO:0000256" key="16">
    <source>
        <dbReference type="ARBA" id="ARBA00023014"/>
    </source>
</evidence>
<evidence type="ECO:0000256" key="8">
    <source>
        <dbReference type="ARBA" id="ARBA00022485"/>
    </source>
</evidence>
<dbReference type="InterPro" id="IPR009051">
    <property type="entry name" value="Helical_ferredxn"/>
</dbReference>
<keyword evidence="12" id="KW-0472">Membrane</keyword>
<keyword evidence="10" id="KW-0001">2Fe-2S</keyword>
<evidence type="ECO:0000256" key="3">
    <source>
        <dbReference type="ARBA" id="ARBA00004443"/>
    </source>
</evidence>
<dbReference type="InterPro" id="IPR036010">
    <property type="entry name" value="2Fe-2S_ferredoxin-like_sf"/>
</dbReference>
<comment type="cofactor">
    <cofactor evidence="1">
        <name>[3Fe-4S] cluster</name>
        <dbReference type="ChEBI" id="CHEBI:21137"/>
    </cofactor>
</comment>
<reference evidence="24" key="1">
    <citation type="journal article" date="2016" name="Bot. Marina">
        <title>Genomic and phylogenetic analysis of Ceramium cimbricum (Ceramiales, Rhodophyta) from the Atlantic and Pacific Oceans supports the naming of a new invasive Pacific entity Ceramium sungminbooi sp. nov.</title>
        <authorList>
            <person name="Hughey J.R."/>
            <person name="Boo G.H."/>
        </authorList>
    </citation>
    <scope>NUCLEOTIDE SEQUENCE</scope>
</reference>
<dbReference type="FunFam" id="1.10.1060.10:FF:000001">
    <property type="entry name" value="Succinate dehydrogenase iron-sulfur subunit SdhB"/>
    <property type="match status" value="1"/>
</dbReference>
<keyword evidence="7" id="KW-0813">Transport</keyword>
<dbReference type="GO" id="GO:0051538">
    <property type="term" value="F:3 iron, 4 sulfur cluster binding"/>
    <property type="evidence" value="ECO:0007669"/>
    <property type="project" value="UniProtKB-KW"/>
</dbReference>
<keyword evidence="12" id="KW-0999">Mitochondrion inner membrane</keyword>
<geneLocation type="mitochondrion" evidence="24"/>
<keyword evidence="14" id="KW-0560">Oxidoreductase</keyword>
<comment type="subcellular location">
    <subcellularLocation>
        <location evidence="3">Mitochondrion inner membrane</location>
        <topology evidence="3">Peripheral membrane protein</topology>
        <orientation evidence="3">Matrix side</orientation>
    </subcellularLocation>
</comment>
<evidence type="ECO:0000256" key="14">
    <source>
        <dbReference type="ARBA" id="ARBA00023002"/>
    </source>
</evidence>